<organism evidence="2 3">
    <name type="scientific">Austropuccinia psidii MF-1</name>
    <dbReference type="NCBI Taxonomy" id="1389203"/>
    <lineage>
        <taxon>Eukaryota</taxon>
        <taxon>Fungi</taxon>
        <taxon>Dikarya</taxon>
        <taxon>Basidiomycota</taxon>
        <taxon>Pucciniomycotina</taxon>
        <taxon>Pucciniomycetes</taxon>
        <taxon>Pucciniales</taxon>
        <taxon>Sphaerophragmiaceae</taxon>
        <taxon>Austropuccinia</taxon>
    </lineage>
</organism>
<protein>
    <submittedName>
        <fullName evidence="2">Uncharacterized protein</fullName>
    </submittedName>
</protein>
<gene>
    <name evidence="2" type="ORF">O181_007169</name>
</gene>
<evidence type="ECO:0000313" key="2">
    <source>
        <dbReference type="EMBL" id="MBW0467454.1"/>
    </source>
</evidence>
<proteinExistence type="predicted"/>
<sequence length="99" mass="10567">MGAVETGSTPVLGRGGLHSNTSKRMLISLAMVHAVCQFILQQTATFLKICIVVHVFPTVVKRQETSKSAGCRNTFPDTGIGPVSTTDTTVQYSTCRSPP</sequence>
<keyword evidence="3" id="KW-1185">Reference proteome</keyword>
<evidence type="ECO:0000313" key="3">
    <source>
        <dbReference type="Proteomes" id="UP000765509"/>
    </source>
</evidence>
<name>A0A9Q3GHL5_9BASI</name>
<feature type="region of interest" description="Disordered" evidence="1">
    <location>
        <begin position="67"/>
        <end position="99"/>
    </location>
</feature>
<comment type="caution">
    <text evidence="2">The sequence shown here is derived from an EMBL/GenBank/DDBJ whole genome shotgun (WGS) entry which is preliminary data.</text>
</comment>
<dbReference type="Proteomes" id="UP000765509">
    <property type="component" value="Unassembled WGS sequence"/>
</dbReference>
<accession>A0A9Q3GHL5</accession>
<dbReference type="AlphaFoldDB" id="A0A9Q3GHL5"/>
<evidence type="ECO:0000256" key="1">
    <source>
        <dbReference type="SAM" id="MobiDB-lite"/>
    </source>
</evidence>
<reference evidence="2" key="1">
    <citation type="submission" date="2021-03" db="EMBL/GenBank/DDBJ databases">
        <title>Draft genome sequence of rust myrtle Austropuccinia psidii MF-1, a brazilian biotype.</title>
        <authorList>
            <person name="Quecine M.C."/>
            <person name="Pachon D.M.R."/>
            <person name="Bonatelli M.L."/>
            <person name="Correr F.H."/>
            <person name="Franceschini L.M."/>
            <person name="Leite T.F."/>
            <person name="Margarido G.R.A."/>
            <person name="Almeida C.A."/>
            <person name="Ferrarezi J.A."/>
            <person name="Labate C.A."/>
        </authorList>
    </citation>
    <scope>NUCLEOTIDE SEQUENCE</scope>
    <source>
        <strain evidence="2">MF-1</strain>
    </source>
</reference>
<dbReference type="EMBL" id="AVOT02001586">
    <property type="protein sequence ID" value="MBW0467454.1"/>
    <property type="molecule type" value="Genomic_DNA"/>
</dbReference>
<feature type="compositionally biased region" description="Polar residues" evidence="1">
    <location>
        <begin position="83"/>
        <end position="99"/>
    </location>
</feature>